<protein>
    <submittedName>
        <fullName evidence="1">Uncharacterized protein</fullName>
    </submittedName>
</protein>
<keyword evidence="2" id="KW-1185">Reference proteome</keyword>
<reference evidence="1 2" key="1">
    <citation type="journal article" date="2006" name="Science">
        <title>The genome of black cottonwood, Populus trichocarpa (Torr. &amp; Gray).</title>
        <authorList>
            <person name="Tuskan G.A."/>
            <person name="Difazio S."/>
            <person name="Jansson S."/>
            <person name="Bohlmann J."/>
            <person name="Grigoriev I."/>
            <person name="Hellsten U."/>
            <person name="Putnam N."/>
            <person name="Ralph S."/>
            <person name="Rombauts S."/>
            <person name="Salamov A."/>
            <person name="Schein J."/>
            <person name="Sterck L."/>
            <person name="Aerts A."/>
            <person name="Bhalerao R.R."/>
            <person name="Bhalerao R.P."/>
            <person name="Blaudez D."/>
            <person name="Boerjan W."/>
            <person name="Brun A."/>
            <person name="Brunner A."/>
            <person name="Busov V."/>
            <person name="Campbell M."/>
            <person name="Carlson J."/>
            <person name="Chalot M."/>
            <person name="Chapman J."/>
            <person name="Chen G.L."/>
            <person name="Cooper D."/>
            <person name="Coutinho P.M."/>
            <person name="Couturier J."/>
            <person name="Covert S."/>
            <person name="Cronk Q."/>
            <person name="Cunningham R."/>
            <person name="Davis J."/>
            <person name="Degroeve S."/>
            <person name="Dejardin A."/>
            <person name="Depamphilis C."/>
            <person name="Detter J."/>
            <person name="Dirks B."/>
            <person name="Dubchak I."/>
            <person name="Duplessis S."/>
            <person name="Ehlting J."/>
            <person name="Ellis B."/>
            <person name="Gendler K."/>
            <person name="Goodstein D."/>
            <person name="Gribskov M."/>
            <person name="Grimwood J."/>
            <person name="Groover A."/>
            <person name="Gunter L."/>
            <person name="Hamberger B."/>
            <person name="Heinze B."/>
            <person name="Helariutta Y."/>
            <person name="Henrissat B."/>
            <person name="Holligan D."/>
            <person name="Holt R."/>
            <person name="Huang W."/>
            <person name="Islam-Faridi N."/>
            <person name="Jones S."/>
            <person name="Jones-Rhoades M."/>
            <person name="Jorgensen R."/>
            <person name="Joshi C."/>
            <person name="Kangasjarvi J."/>
            <person name="Karlsson J."/>
            <person name="Kelleher C."/>
            <person name="Kirkpatrick R."/>
            <person name="Kirst M."/>
            <person name="Kohler A."/>
            <person name="Kalluri U."/>
            <person name="Larimer F."/>
            <person name="Leebens-Mack J."/>
            <person name="Leple J.C."/>
            <person name="Locascio P."/>
            <person name="Lou Y."/>
            <person name="Lucas S."/>
            <person name="Martin F."/>
            <person name="Montanini B."/>
            <person name="Napoli C."/>
            <person name="Nelson D.R."/>
            <person name="Nelson C."/>
            <person name="Nieminen K."/>
            <person name="Nilsson O."/>
            <person name="Pereda V."/>
            <person name="Peter G."/>
            <person name="Philippe R."/>
            <person name="Pilate G."/>
            <person name="Poliakov A."/>
            <person name="Razumovskaya J."/>
            <person name="Richardson P."/>
            <person name="Rinaldi C."/>
            <person name="Ritland K."/>
            <person name="Rouze P."/>
            <person name="Ryaboy D."/>
            <person name="Schmutz J."/>
            <person name="Schrader J."/>
            <person name="Segerman B."/>
            <person name="Shin H."/>
            <person name="Siddiqui A."/>
            <person name="Sterky F."/>
            <person name="Terry A."/>
            <person name="Tsai C.J."/>
            <person name="Uberbacher E."/>
            <person name="Unneberg P."/>
            <person name="Vahala J."/>
            <person name="Wall K."/>
            <person name="Wessler S."/>
            <person name="Yang G."/>
            <person name="Yin T."/>
            <person name="Douglas C."/>
            <person name="Marra M."/>
            <person name="Sandberg G."/>
            <person name="Van de Peer Y."/>
            <person name="Rokhsar D."/>
        </authorList>
    </citation>
    <scope>NUCLEOTIDE SEQUENCE [LARGE SCALE GENOMIC DNA]</scope>
    <source>
        <strain evidence="2">cv. Nisqually</strain>
    </source>
</reference>
<name>A0ACC0S1U6_POPTR</name>
<sequence length="100" mass="11646">MTGLEPVTFCTQNKGQAALHPFQLVYGCHCREYLPCFPHGYFLYRNKMSLAISSFWSFLFIYSSSSRRSYQPTLTYMRYEKKKGLFNLEIISPLGSAHSR</sequence>
<organism evidence="1 2">
    <name type="scientific">Populus trichocarpa</name>
    <name type="common">Western balsam poplar</name>
    <name type="synonym">Populus balsamifera subsp. trichocarpa</name>
    <dbReference type="NCBI Taxonomy" id="3694"/>
    <lineage>
        <taxon>Eukaryota</taxon>
        <taxon>Viridiplantae</taxon>
        <taxon>Streptophyta</taxon>
        <taxon>Embryophyta</taxon>
        <taxon>Tracheophyta</taxon>
        <taxon>Spermatophyta</taxon>
        <taxon>Magnoliopsida</taxon>
        <taxon>eudicotyledons</taxon>
        <taxon>Gunneridae</taxon>
        <taxon>Pentapetalae</taxon>
        <taxon>rosids</taxon>
        <taxon>fabids</taxon>
        <taxon>Malpighiales</taxon>
        <taxon>Salicaceae</taxon>
        <taxon>Saliceae</taxon>
        <taxon>Populus</taxon>
    </lineage>
</organism>
<gene>
    <name evidence="1" type="ORF">POPTR_013G066640v4</name>
</gene>
<evidence type="ECO:0000313" key="2">
    <source>
        <dbReference type="Proteomes" id="UP000006729"/>
    </source>
</evidence>
<accession>A0ACC0S1U6</accession>
<comment type="caution">
    <text evidence="1">The sequence shown here is derived from an EMBL/GenBank/DDBJ whole genome shotgun (WGS) entry which is preliminary data.</text>
</comment>
<evidence type="ECO:0000313" key="1">
    <source>
        <dbReference type="EMBL" id="KAI9383333.1"/>
    </source>
</evidence>
<dbReference type="EMBL" id="CM009302">
    <property type="protein sequence ID" value="KAI9383333.1"/>
    <property type="molecule type" value="Genomic_DNA"/>
</dbReference>
<dbReference type="Proteomes" id="UP000006729">
    <property type="component" value="Chromosome 13"/>
</dbReference>
<proteinExistence type="predicted"/>